<accession>A0A934U445</accession>
<proteinExistence type="predicted"/>
<feature type="transmembrane region" description="Helical" evidence="1">
    <location>
        <begin position="106"/>
        <end position="128"/>
    </location>
</feature>
<keyword evidence="3" id="KW-1185">Reference proteome</keyword>
<evidence type="ECO:0000313" key="2">
    <source>
        <dbReference type="EMBL" id="MBJ8340185.1"/>
    </source>
</evidence>
<feature type="transmembrane region" description="Helical" evidence="1">
    <location>
        <begin position="6"/>
        <end position="29"/>
    </location>
</feature>
<dbReference type="AlphaFoldDB" id="A0A934U445"/>
<evidence type="ECO:0000313" key="3">
    <source>
        <dbReference type="Proteomes" id="UP000655868"/>
    </source>
</evidence>
<keyword evidence="1" id="KW-0472">Membrane</keyword>
<dbReference type="EMBL" id="JAEMNV010000004">
    <property type="protein sequence ID" value="MBJ8340185.1"/>
    <property type="molecule type" value="Genomic_DNA"/>
</dbReference>
<feature type="transmembrane region" description="Helical" evidence="1">
    <location>
        <begin position="50"/>
        <end position="69"/>
    </location>
</feature>
<reference evidence="2" key="1">
    <citation type="submission" date="2020-12" db="EMBL/GenBank/DDBJ databases">
        <title>Antrihabitans popcorni sp. nov. and Antrihabitans auranticaus sp. nov., isolated from a larva cave.</title>
        <authorList>
            <person name="Lee S.D."/>
            <person name="Kim I.S."/>
        </authorList>
    </citation>
    <scope>NUCLEOTIDE SEQUENCE</scope>
    <source>
        <strain evidence="2">YC3-6</strain>
    </source>
</reference>
<evidence type="ECO:0000256" key="1">
    <source>
        <dbReference type="SAM" id="Phobius"/>
    </source>
</evidence>
<organism evidence="2 3">
    <name type="scientific">Antrihabitans stalagmiti</name>
    <dbReference type="NCBI Taxonomy" id="2799499"/>
    <lineage>
        <taxon>Bacteria</taxon>
        <taxon>Bacillati</taxon>
        <taxon>Actinomycetota</taxon>
        <taxon>Actinomycetes</taxon>
        <taxon>Mycobacteriales</taxon>
        <taxon>Nocardiaceae</taxon>
        <taxon>Antrihabitans</taxon>
    </lineage>
</organism>
<dbReference type="Pfam" id="PF08570">
    <property type="entry name" value="DUF1761"/>
    <property type="match status" value="1"/>
</dbReference>
<feature type="transmembrane region" description="Helical" evidence="1">
    <location>
        <begin position="75"/>
        <end position="99"/>
    </location>
</feature>
<comment type="caution">
    <text evidence="2">The sequence shown here is derived from an EMBL/GenBank/DDBJ whole genome shotgun (WGS) entry which is preliminary data.</text>
</comment>
<protein>
    <submittedName>
        <fullName evidence="2">DUF1761 domain-containing protein</fullName>
    </submittedName>
</protein>
<dbReference type="RefSeq" id="WP_199704924.1">
    <property type="nucleotide sequence ID" value="NZ_JAEMNV010000004.1"/>
</dbReference>
<keyword evidence="1" id="KW-1133">Transmembrane helix</keyword>
<keyword evidence="1" id="KW-0812">Transmembrane</keyword>
<sequence>MSEVNLLAIVLAAASTFVIGGVWYSALFAAPWQRAADVSDAQLATGAPRIFVGAAALSLVMAATLAPFIGTEGVVFGAAAGAAAGIGWVGCALGVVYLFERRSLTLFAIDAGYFAVAYPAMGAIIGALQ</sequence>
<name>A0A934U445_9NOCA</name>
<gene>
    <name evidence="2" type="ORF">JGU71_14945</name>
</gene>
<dbReference type="InterPro" id="IPR013879">
    <property type="entry name" value="DUF1761"/>
</dbReference>
<dbReference type="Proteomes" id="UP000655868">
    <property type="component" value="Unassembled WGS sequence"/>
</dbReference>